<proteinExistence type="predicted"/>
<comment type="caution">
    <text evidence="1">The sequence shown here is derived from an EMBL/GenBank/DDBJ whole genome shotgun (WGS) entry which is preliminary data.</text>
</comment>
<evidence type="ECO:0000313" key="2">
    <source>
        <dbReference type="Proteomes" id="UP001153642"/>
    </source>
</evidence>
<gene>
    <name evidence="1" type="ORF">OSR52_03570</name>
</gene>
<dbReference type="Proteomes" id="UP001153642">
    <property type="component" value="Unassembled WGS sequence"/>
</dbReference>
<organism evidence="1 2">
    <name type="scientific">Galbibacter pacificus</name>
    <dbReference type="NCBI Taxonomy" id="2996052"/>
    <lineage>
        <taxon>Bacteria</taxon>
        <taxon>Pseudomonadati</taxon>
        <taxon>Bacteroidota</taxon>
        <taxon>Flavobacteriia</taxon>
        <taxon>Flavobacteriales</taxon>
        <taxon>Flavobacteriaceae</taxon>
        <taxon>Galbibacter</taxon>
    </lineage>
</organism>
<evidence type="ECO:0000313" key="1">
    <source>
        <dbReference type="EMBL" id="MDG3584935.1"/>
    </source>
</evidence>
<accession>A0ABT6FNZ5</accession>
<dbReference type="PANTHER" id="PTHR41913:SF1">
    <property type="entry name" value="DUF1684 DOMAIN-CONTAINING PROTEIN"/>
    <property type="match status" value="1"/>
</dbReference>
<sequence length="220" mass="25726">MQHIYKTFLTFIILFSACKSDKRYHDNNTDKKALADKKTGSTVSGIKKFQKELNEEYANPEESPLTQEDRESFNGLDFFPIDTTYRVVARFERTPDQEPFLMPTTTSRTSEEVLYGIVHFMLHQKEFKLNVYQSTQLRETQEYKDYLFLPFSDKTNGEETYGGGRYMDLRIPEGNTIVLDFNKAYNPYCAYNKKYSCPIVPKENTLNYAVRAGVKKFKKP</sequence>
<reference evidence="1" key="1">
    <citation type="submission" date="2022-11" db="EMBL/GenBank/DDBJ databases">
        <title>High-quality draft genome sequence of Galbibacter sp. strain CMA-7.</title>
        <authorList>
            <person name="Wei L."/>
            <person name="Dong C."/>
            <person name="Shao Z."/>
        </authorList>
    </citation>
    <scope>NUCLEOTIDE SEQUENCE</scope>
    <source>
        <strain evidence="1">CMA-7</strain>
    </source>
</reference>
<dbReference type="RefSeq" id="WP_277898671.1">
    <property type="nucleotide sequence ID" value="NZ_JAPMUA010000001.1"/>
</dbReference>
<protein>
    <submittedName>
        <fullName evidence="1">DUF1684 domain-containing protein</fullName>
    </submittedName>
</protein>
<dbReference type="Pfam" id="PF07920">
    <property type="entry name" value="DUF1684"/>
    <property type="match status" value="1"/>
</dbReference>
<dbReference type="PANTHER" id="PTHR41913">
    <property type="entry name" value="DUF1684 DOMAIN-CONTAINING PROTEIN"/>
    <property type="match status" value="1"/>
</dbReference>
<keyword evidence="2" id="KW-1185">Reference proteome</keyword>
<dbReference type="EMBL" id="JAPMUA010000001">
    <property type="protein sequence ID" value="MDG3584935.1"/>
    <property type="molecule type" value="Genomic_DNA"/>
</dbReference>
<dbReference type="PROSITE" id="PS51257">
    <property type="entry name" value="PROKAR_LIPOPROTEIN"/>
    <property type="match status" value="1"/>
</dbReference>
<dbReference type="InterPro" id="IPR012467">
    <property type="entry name" value="DUF1684"/>
</dbReference>
<name>A0ABT6FNZ5_9FLAO</name>